<evidence type="ECO:0000256" key="6">
    <source>
        <dbReference type="ARBA" id="ARBA00022824"/>
    </source>
</evidence>
<evidence type="ECO:0000256" key="10">
    <source>
        <dbReference type="RuleBase" id="RU361185"/>
    </source>
</evidence>
<reference evidence="15" key="1">
    <citation type="submission" date="2021-03" db="EMBL/GenBank/DDBJ databases">
        <title>Evolutionary innovations through gain and loss of genes in the ectomycorrhizal Boletales.</title>
        <authorList>
            <person name="Wu G."/>
            <person name="Miyauchi S."/>
            <person name="Morin E."/>
            <person name="Yang Z.-L."/>
            <person name="Xu J."/>
            <person name="Martin F.M."/>
        </authorList>
    </citation>
    <scope>NUCLEOTIDE SEQUENCE</scope>
    <source>
        <strain evidence="15">BR01</strain>
    </source>
</reference>
<dbReference type="Gene3D" id="2.60.40.1760">
    <property type="entry name" value="glycosyl hydrolase (family 31)"/>
    <property type="match status" value="1"/>
</dbReference>
<dbReference type="InterPro" id="IPR011013">
    <property type="entry name" value="Gal_mutarotase_sf_dom"/>
</dbReference>
<evidence type="ECO:0000313" key="15">
    <source>
        <dbReference type="EMBL" id="KAG6382049.1"/>
    </source>
</evidence>
<dbReference type="PANTHER" id="PTHR22762">
    <property type="entry name" value="ALPHA-GLUCOSIDASE"/>
    <property type="match status" value="1"/>
</dbReference>
<dbReference type="Pfam" id="PF21365">
    <property type="entry name" value="Glyco_hydro_31_3rd"/>
    <property type="match status" value="1"/>
</dbReference>
<feature type="domain" description="Glycosyl hydrolase family 31 C-terminal" evidence="14">
    <location>
        <begin position="710"/>
        <end position="804"/>
    </location>
</feature>
<feature type="domain" description="Glycoside hydrolase family 31 TIM barrel" evidence="12">
    <location>
        <begin position="367"/>
        <end position="702"/>
    </location>
</feature>
<name>A0A8I2Z1I9_9AGAM</name>
<dbReference type="InterPro" id="IPR048395">
    <property type="entry name" value="Glyco_hydro_31_C"/>
</dbReference>
<evidence type="ECO:0000256" key="5">
    <source>
        <dbReference type="ARBA" id="ARBA00022801"/>
    </source>
</evidence>
<dbReference type="GO" id="GO:0006491">
    <property type="term" value="P:N-glycan processing"/>
    <property type="evidence" value="ECO:0007669"/>
    <property type="project" value="TreeGrafter"/>
</dbReference>
<keyword evidence="4 11" id="KW-0732">Signal</keyword>
<keyword evidence="16" id="KW-1185">Reference proteome</keyword>
<dbReference type="EMBL" id="JAGFBS010000001">
    <property type="protein sequence ID" value="KAG6382049.1"/>
    <property type="molecule type" value="Genomic_DNA"/>
</dbReference>
<protein>
    <recommendedName>
        <fullName evidence="9">Glucosidase II subunit alpha</fullName>
    </recommendedName>
</protein>
<dbReference type="Pfam" id="PF01055">
    <property type="entry name" value="Glyco_hydro_31_2nd"/>
    <property type="match status" value="1"/>
</dbReference>
<dbReference type="SUPFAM" id="SSF51445">
    <property type="entry name" value="(Trans)glycosidases"/>
    <property type="match status" value="1"/>
</dbReference>
<proteinExistence type="inferred from homology"/>
<dbReference type="PROSITE" id="PS00129">
    <property type="entry name" value="GLYCOSYL_HYDROL_F31_1"/>
    <property type="match status" value="1"/>
</dbReference>
<evidence type="ECO:0000256" key="9">
    <source>
        <dbReference type="ARBA" id="ARBA00042895"/>
    </source>
</evidence>
<evidence type="ECO:0000256" key="7">
    <source>
        <dbReference type="ARBA" id="ARBA00023180"/>
    </source>
</evidence>
<evidence type="ECO:0000259" key="12">
    <source>
        <dbReference type="Pfam" id="PF01055"/>
    </source>
</evidence>
<gene>
    <name evidence="15" type="ORF">JVT61DRAFT_685</name>
</gene>
<dbReference type="InterPro" id="IPR000322">
    <property type="entry name" value="Glyco_hydro_31_TIM"/>
</dbReference>
<comment type="subcellular location">
    <subcellularLocation>
        <location evidence="1">Endoplasmic reticulum</location>
    </subcellularLocation>
</comment>
<evidence type="ECO:0000256" key="4">
    <source>
        <dbReference type="ARBA" id="ARBA00022729"/>
    </source>
</evidence>
<organism evidence="15 16">
    <name type="scientific">Boletus reticuloceps</name>
    <dbReference type="NCBI Taxonomy" id="495285"/>
    <lineage>
        <taxon>Eukaryota</taxon>
        <taxon>Fungi</taxon>
        <taxon>Dikarya</taxon>
        <taxon>Basidiomycota</taxon>
        <taxon>Agaricomycotina</taxon>
        <taxon>Agaricomycetes</taxon>
        <taxon>Agaricomycetidae</taxon>
        <taxon>Boletales</taxon>
        <taxon>Boletineae</taxon>
        <taxon>Boletaceae</taxon>
        <taxon>Boletoideae</taxon>
        <taxon>Boletus</taxon>
    </lineage>
</organism>
<dbReference type="SUPFAM" id="SSF74650">
    <property type="entry name" value="Galactose mutarotase-like"/>
    <property type="match status" value="1"/>
</dbReference>
<dbReference type="OrthoDB" id="3237269at2759"/>
<dbReference type="Proteomes" id="UP000683000">
    <property type="component" value="Unassembled WGS sequence"/>
</dbReference>
<dbReference type="InterPro" id="IPR017853">
    <property type="entry name" value="GH"/>
</dbReference>
<keyword evidence="8 10" id="KW-0326">Glycosidase</keyword>
<dbReference type="GO" id="GO:0017177">
    <property type="term" value="C:glucosidase II complex"/>
    <property type="evidence" value="ECO:0007669"/>
    <property type="project" value="TreeGrafter"/>
</dbReference>
<dbReference type="InterPro" id="IPR030458">
    <property type="entry name" value="Glyco_hydro_31_AS"/>
</dbReference>
<dbReference type="InterPro" id="IPR013780">
    <property type="entry name" value="Glyco_hydro_b"/>
</dbReference>
<dbReference type="GO" id="GO:0090599">
    <property type="term" value="F:alpha-glucosidase activity"/>
    <property type="evidence" value="ECO:0007669"/>
    <property type="project" value="TreeGrafter"/>
</dbReference>
<evidence type="ECO:0000256" key="8">
    <source>
        <dbReference type="ARBA" id="ARBA00023295"/>
    </source>
</evidence>
<keyword evidence="7" id="KW-0325">Glycoprotein</keyword>
<dbReference type="GO" id="GO:0030246">
    <property type="term" value="F:carbohydrate binding"/>
    <property type="evidence" value="ECO:0007669"/>
    <property type="project" value="InterPro"/>
</dbReference>
<dbReference type="SUPFAM" id="SSF51011">
    <property type="entry name" value="Glycosyl hydrolase domain"/>
    <property type="match status" value="1"/>
</dbReference>
<feature type="domain" description="Glycoside hydrolase family 31 N-terminal" evidence="13">
    <location>
        <begin position="86"/>
        <end position="324"/>
    </location>
</feature>
<dbReference type="CDD" id="cd14752">
    <property type="entry name" value="GH31_N"/>
    <property type="match status" value="1"/>
</dbReference>
<dbReference type="InterPro" id="IPR025887">
    <property type="entry name" value="Glyco_hydro_31_N_dom"/>
</dbReference>
<comment type="similarity">
    <text evidence="3 10">Belongs to the glycosyl hydrolase 31 family.</text>
</comment>
<dbReference type="AlphaFoldDB" id="A0A8I2Z1I9"/>
<evidence type="ECO:0000256" key="2">
    <source>
        <dbReference type="ARBA" id="ARBA00004833"/>
    </source>
</evidence>
<evidence type="ECO:0000259" key="14">
    <source>
        <dbReference type="Pfam" id="PF21365"/>
    </source>
</evidence>
<keyword evidence="6" id="KW-0256">Endoplasmic reticulum</keyword>
<dbReference type="GO" id="GO:0005975">
    <property type="term" value="P:carbohydrate metabolic process"/>
    <property type="evidence" value="ECO:0007669"/>
    <property type="project" value="InterPro"/>
</dbReference>
<evidence type="ECO:0000256" key="11">
    <source>
        <dbReference type="SAM" id="SignalP"/>
    </source>
</evidence>
<dbReference type="Gene3D" id="2.60.40.1180">
    <property type="entry name" value="Golgi alpha-mannosidase II"/>
    <property type="match status" value="2"/>
</dbReference>
<keyword evidence="5 10" id="KW-0378">Hydrolase</keyword>
<dbReference type="CDD" id="cd06603">
    <property type="entry name" value="GH31_GANC_GANAB_alpha"/>
    <property type="match status" value="1"/>
</dbReference>
<dbReference type="PANTHER" id="PTHR22762:SF54">
    <property type="entry name" value="BCDNA.GH04962"/>
    <property type="match status" value="1"/>
</dbReference>
<sequence>MRSLSLLIALLVSTSTLAFKRDSFKTCDQSGFCRRGRTLSARAEAASESWQSPYYIDPSSILRDPTDAFFTATVKSTIYPHIQFALEVRAHEDGVIRVQMDELARLRRHYDEAASWALVRDPPLSTSARTRWLVGEKETRTRYGSQGTTFEVVVQYNPLKVTTYLNGEEQVVLNGRGLLHMEHFRTKDTQSAQIEGAEAQQVPLQVNGAAWFEGEEQDAWWEETWLTWTDSKPKGPESLSLDITFPNHPHVYGIPEHATNMSLPSTTGPDAVYTDPYRLYNADVFEYLADSSVALYGAIPLMHAHGKKGTVAVFNAIGSDTWIDVGKKNGGTETHWISESGILDVFILPGPDPASVFSQYARLTGTPMLPPMYSLAYHQCRWNYVSSEDVRTVQRRFDEEDIPLDVIWLDIEYAEGHKYFMWDEKTFPDPVEMIADIEAKERKMVVIVDPHLKRESDYPVYNMASDLAVLVKPKSGEGEYEGWCWPGSSSWIDFFNPKSWELWVKLFKTKSVDGSWAWTQSSENVGIWNDMNEPSVFNGPEISMPRDNTHYGGWEHRDVHNINGMLFANQTYNALYHRSDPPKRPFVLTRAYYAGTQRFAAIWTGDNLGTWEHMAVGVKMVLSNGLAGMVFAGSDVGGFFGNPDPEMLVRWYGVGVFSPFFRAHAHIDTKRREPYLLDEPYKGMVKDMLRLRYAMLPIWYTAFKESSLTGIPILRPQYVMFPNDEQGFGIDDQFYLGSSGLLCKPVTTRGAISAAIYLSDAQVYYDYVSHTAYRPSTSKTTGRTVTVPAALHEIPLLIRGGSILATRERPRRSSPLMKHDPFTLRVALDIDGGAKGELYLDDGEGFGYQQGELVWRAFQASTTHLDGGKKAREIVVRSDDHAAAVPGMVSSSVPGNVFARTLEEADVRVERVVVIGVDARPVSVSVAEGEGDAGVLGLEWTYEAGDGEKAGVVTIKDPAVGITKDWAVVIRF</sequence>
<dbReference type="Gene3D" id="3.20.20.80">
    <property type="entry name" value="Glycosidases"/>
    <property type="match status" value="1"/>
</dbReference>
<evidence type="ECO:0000313" key="16">
    <source>
        <dbReference type="Proteomes" id="UP000683000"/>
    </source>
</evidence>
<evidence type="ECO:0000259" key="13">
    <source>
        <dbReference type="Pfam" id="PF13802"/>
    </source>
</evidence>
<comment type="pathway">
    <text evidence="2">Glycan metabolism; N-glycan metabolism.</text>
</comment>
<feature type="chain" id="PRO_5034363430" description="Glucosidase II subunit alpha" evidence="11">
    <location>
        <begin position="19"/>
        <end position="972"/>
    </location>
</feature>
<evidence type="ECO:0000256" key="1">
    <source>
        <dbReference type="ARBA" id="ARBA00004240"/>
    </source>
</evidence>
<comment type="caution">
    <text evidence="15">The sequence shown here is derived from an EMBL/GenBank/DDBJ whole genome shotgun (WGS) entry which is preliminary data.</text>
</comment>
<feature type="signal peptide" evidence="11">
    <location>
        <begin position="1"/>
        <end position="18"/>
    </location>
</feature>
<accession>A0A8I2Z1I9</accession>
<dbReference type="Pfam" id="PF13802">
    <property type="entry name" value="Gal_mutarotas_2"/>
    <property type="match status" value="1"/>
</dbReference>
<evidence type="ECO:0000256" key="3">
    <source>
        <dbReference type="ARBA" id="ARBA00007806"/>
    </source>
</evidence>